<accession>A0A8J3TA96</accession>
<keyword evidence="2" id="KW-1185">Reference proteome</keyword>
<protein>
    <submittedName>
        <fullName evidence="1">Uncharacterized protein</fullName>
    </submittedName>
</protein>
<dbReference type="AlphaFoldDB" id="A0A8J3TA96"/>
<dbReference type="EMBL" id="BOON01000008">
    <property type="protein sequence ID" value="GII21581.1"/>
    <property type="molecule type" value="Genomic_DNA"/>
</dbReference>
<comment type="caution">
    <text evidence="1">The sequence shown here is derived from an EMBL/GenBank/DDBJ whole genome shotgun (WGS) entry which is preliminary data.</text>
</comment>
<proteinExistence type="predicted"/>
<evidence type="ECO:0000313" key="2">
    <source>
        <dbReference type="Proteomes" id="UP000599074"/>
    </source>
</evidence>
<name>A0A8J3TA96_9ACTN</name>
<evidence type="ECO:0000313" key="1">
    <source>
        <dbReference type="EMBL" id="GII21581.1"/>
    </source>
</evidence>
<gene>
    <name evidence="1" type="ORF">Pme01_11780</name>
</gene>
<dbReference type="Proteomes" id="UP000599074">
    <property type="component" value="Unassembled WGS sequence"/>
</dbReference>
<organism evidence="1 2">
    <name type="scientific">Planosporangium mesophilum</name>
    <dbReference type="NCBI Taxonomy" id="689768"/>
    <lineage>
        <taxon>Bacteria</taxon>
        <taxon>Bacillati</taxon>
        <taxon>Actinomycetota</taxon>
        <taxon>Actinomycetes</taxon>
        <taxon>Micromonosporales</taxon>
        <taxon>Micromonosporaceae</taxon>
        <taxon>Planosporangium</taxon>
    </lineage>
</organism>
<sequence>MAQKQQADDHPVKRDGLPVNPVEQVHSSALRAVVEIYDGQQTWIEVYVYDFTNGIFPYKR</sequence>
<reference evidence="1" key="1">
    <citation type="submission" date="2021-01" db="EMBL/GenBank/DDBJ databases">
        <title>Whole genome shotgun sequence of Planosporangium mesophilum NBRC 109066.</title>
        <authorList>
            <person name="Komaki H."/>
            <person name="Tamura T."/>
        </authorList>
    </citation>
    <scope>NUCLEOTIDE SEQUENCE</scope>
    <source>
        <strain evidence="1">NBRC 109066</strain>
    </source>
</reference>